<dbReference type="EMBL" id="ACKS01000010">
    <property type="protein sequence ID" value="EFA45414.1"/>
    <property type="molecule type" value="Genomic_DNA"/>
</dbReference>
<dbReference type="AlphaFoldDB" id="D1PT67"/>
<dbReference type="InterPro" id="IPR007438">
    <property type="entry name" value="DUF488"/>
</dbReference>
<accession>D1PT67</accession>
<gene>
    <name evidence="1" type="ORF">HMPREF0645_0152</name>
</gene>
<sequence length="76" mass="8952">MAPSSDLRKWFGHQEENYHEFAIRYRAELDSNPEAAHVAEHIRELLQDDDVTLVYGAKNEKCNHALVLRDWVMRKS</sequence>
<comment type="caution">
    <text evidence="1">The sequence shown here is derived from an EMBL/GenBank/DDBJ whole genome shotgun (WGS) entry which is preliminary data.</text>
</comment>
<evidence type="ECO:0000313" key="1">
    <source>
        <dbReference type="EMBL" id="EFA45414.1"/>
    </source>
</evidence>
<keyword evidence="2" id="KW-1185">Reference proteome</keyword>
<reference evidence="1 2" key="1">
    <citation type="submission" date="2009-10" db="EMBL/GenBank/DDBJ databases">
        <authorList>
            <person name="Qin X."/>
            <person name="Bachman B."/>
            <person name="Battles P."/>
            <person name="Bell A."/>
            <person name="Bess C."/>
            <person name="Bickham C."/>
            <person name="Chaboub L."/>
            <person name="Chen D."/>
            <person name="Coyle M."/>
            <person name="Deiros D.R."/>
            <person name="Dinh H."/>
            <person name="Forbes L."/>
            <person name="Fowler G."/>
            <person name="Francisco L."/>
            <person name="Fu Q."/>
            <person name="Gubbala S."/>
            <person name="Hale W."/>
            <person name="Han Y."/>
            <person name="Hemphill L."/>
            <person name="Highlander S.K."/>
            <person name="Hirani K."/>
            <person name="Hogues M."/>
            <person name="Jackson L."/>
            <person name="Jakkamsetti A."/>
            <person name="Javaid M."/>
            <person name="Jiang H."/>
            <person name="Korchina V."/>
            <person name="Kovar C."/>
            <person name="Lara F."/>
            <person name="Lee S."/>
            <person name="Mata R."/>
            <person name="Mathew T."/>
            <person name="Moen C."/>
            <person name="Morales K."/>
            <person name="Munidasa M."/>
            <person name="Nazareth L."/>
            <person name="Ngo R."/>
            <person name="Nguyen L."/>
            <person name="Okwuonu G."/>
            <person name="Ongeri F."/>
            <person name="Patil S."/>
            <person name="Petrosino J."/>
            <person name="Pham C."/>
            <person name="Pham P."/>
            <person name="Pu L.-L."/>
            <person name="Puazo M."/>
            <person name="Raj R."/>
            <person name="Reid J."/>
            <person name="Rouhana J."/>
            <person name="Saada N."/>
            <person name="Shang Y."/>
            <person name="Simmons D."/>
            <person name="Thornton R."/>
            <person name="Warren J."/>
            <person name="Weissenberger G."/>
            <person name="Zhang J."/>
            <person name="Zhang L."/>
            <person name="Zhou C."/>
            <person name="Zhu D."/>
            <person name="Muzny D."/>
            <person name="Worley K."/>
            <person name="Gibbs R."/>
        </authorList>
    </citation>
    <scope>NUCLEOTIDE SEQUENCE [LARGE SCALE GENOMIC DNA]</scope>
    <source>
        <strain evidence="1 2">DSM 17361</strain>
    </source>
</reference>
<dbReference type="Pfam" id="PF04343">
    <property type="entry name" value="DUF488"/>
    <property type="match status" value="1"/>
</dbReference>
<protein>
    <recommendedName>
        <fullName evidence="3">DUF488 domain-containing protein</fullName>
    </recommendedName>
</protein>
<dbReference type="PANTHER" id="PTHR36849:SF1">
    <property type="entry name" value="CYTOPLASMIC PROTEIN"/>
    <property type="match status" value="1"/>
</dbReference>
<dbReference type="Proteomes" id="UP000003160">
    <property type="component" value="Unassembled WGS sequence"/>
</dbReference>
<dbReference type="HOGENOM" id="CLU_137928_2_0_10"/>
<dbReference type="eggNOG" id="COG3189">
    <property type="taxonomic scope" value="Bacteria"/>
</dbReference>
<name>D1PT67_9BACT</name>
<dbReference type="PANTHER" id="PTHR36849">
    <property type="entry name" value="CYTOPLASMIC PROTEIN-RELATED"/>
    <property type="match status" value="1"/>
</dbReference>
<organism evidence="1 2">
    <name type="scientific">Hallella bergensis DSM 17361</name>
    <dbReference type="NCBI Taxonomy" id="585502"/>
    <lineage>
        <taxon>Bacteria</taxon>
        <taxon>Pseudomonadati</taxon>
        <taxon>Bacteroidota</taxon>
        <taxon>Bacteroidia</taxon>
        <taxon>Bacteroidales</taxon>
        <taxon>Prevotellaceae</taxon>
        <taxon>Hallella</taxon>
    </lineage>
</organism>
<evidence type="ECO:0008006" key="3">
    <source>
        <dbReference type="Google" id="ProtNLM"/>
    </source>
</evidence>
<dbReference type="InterPro" id="IPR052552">
    <property type="entry name" value="YeaO-like"/>
</dbReference>
<evidence type="ECO:0000313" key="2">
    <source>
        <dbReference type="Proteomes" id="UP000003160"/>
    </source>
</evidence>
<proteinExistence type="predicted"/>